<keyword evidence="3" id="KW-1185">Reference proteome</keyword>
<dbReference type="InterPro" id="IPR036397">
    <property type="entry name" value="RNaseH_sf"/>
</dbReference>
<dbReference type="GO" id="GO:0003676">
    <property type="term" value="F:nucleic acid binding"/>
    <property type="evidence" value="ECO:0007669"/>
    <property type="project" value="InterPro"/>
</dbReference>
<comment type="caution">
    <text evidence="2">The sequence shown here is derived from an EMBL/GenBank/DDBJ whole genome shotgun (WGS) entry which is preliminary data.</text>
</comment>
<feature type="domain" description="Integrase catalytic" evidence="1">
    <location>
        <begin position="48"/>
        <end position="176"/>
    </location>
</feature>
<reference evidence="3" key="1">
    <citation type="journal article" date="2019" name="Plant Biotechnol. J.">
        <title>Genome sequencing of the Australian wild diploid species Gossypium australe highlights disease resistance and delayed gland morphogenesis.</title>
        <authorList>
            <person name="Cai Y."/>
            <person name="Cai X."/>
            <person name="Wang Q."/>
            <person name="Wang P."/>
            <person name="Zhang Y."/>
            <person name="Cai C."/>
            <person name="Xu Y."/>
            <person name="Wang K."/>
            <person name="Zhou Z."/>
            <person name="Wang C."/>
            <person name="Geng S."/>
            <person name="Li B."/>
            <person name="Dong Q."/>
            <person name="Hou Y."/>
            <person name="Wang H."/>
            <person name="Ai P."/>
            <person name="Liu Z."/>
            <person name="Yi F."/>
            <person name="Sun M."/>
            <person name="An G."/>
            <person name="Cheng J."/>
            <person name="Zhang Y."/>
            <person name="Shi Q."/>
            <person name="Xie Y."/>
            <person name="Shi X."/>
            <person name="Chang Y."/>
            <person name="Huang F."/>
            <person name="Chen Y."/>
            <person name="Hong S."/>
            <person name="Mi L."/>
            <person name="Sun Q."/>
            <person name="Zhang L."/>
            <person name="Zhou B."/>
            <person name="Peng R."/>
            <person name="Zhang X."/>
            <person name="Liu F."/>
        </authorList>
    </citation>
    <scope>NUCLEOTIDE SEQUENCE [LARGE SCALE GENOMIC DNA]</scope>
    <source>
        <strain evidence="3">cv. PA1801</strain>
    </source>
</reference>
<gene>
    <name evidence="2" type="ORF">EPI10_001480</name>
</gene>
<proteinExistence type="predicted"/>
<sequence length="176" mass="20494">MIVLFAMHPGRTKTYRNVLVAQHKKRDIQVCGQMYDLSAIQDGKSGSLWTSSAYIITFDFVSGLFLSLRKRNVIWVIVDRFTKSAYFLVVRILWSLPKLAEVFIREIVILYIVPMVIISDRDPRCTSRFWRQLHEYLGTKLNFSTTFHPQTDGQSERVIQILGDILRAYVINFEAD</sequence>
<dbReference type="GO" id="GO:0006508">
    <property type="term" value="P:proteolysis"/>
    <property type="evidence" value="ECO:0007669"/>
    <property type="project" value="UniProtKB-KW"/>
</dbReference>
<organism evidence="2 3">
    <name type="scientific">Gossypium australe</name>
    <dbReference type="NCBI Taxonomy" id="47621"/>
    <lineage>
        <taxon>Eukaryota</taxon>
        <taxon>Viridiplantae</taxon>
        <taxon>Streptophyta</taxon>
        <taxon>Embryophyta</taxon>
        <taxon>Tracheophyta</taxon>
        <taxon>Spermatophyta</taxon>
        <taxon>Magnoliopsida</taxon>
        <taxon>eudicotyledons</taxon>
        <taxon>Gunneridae</taxon>
        <taxon>Pentapetalae</taxon>
        <taxon>rosids</taxon>
        <taxon>malvids</taxon>
        <taxon>Malvales</taxon>
        <taxon>Malvaceae</taxon>
        <taxon>Malvoideae</taxon>
        <taxon>Gossypium</taxon>
    </lineage>
</organism>
<evidence type="ECO:0000313" key="3">
    <source>
        <dbReference type="Proteomes" id="UP000325315"/>
    </source>
</evidence>
<dbReference type="GO" id="GO:0008233">
    <property type="term" value="F:peptidase activity"/>
    <property type="evidence" value="ECO:0007669"/>
    <property type="project" value="UniProtKB-KW"/>
</dbReference>
<evidence type="ECO:0000313" key="2">
    <source>
        <dbReference type="EMBL" id="KAA3466385.1"/>
    </source>
</evidence>
<dbReference type="Gene3D" id="3.30.420.10">
    <property type="entry name" value="Ribonuclease H-like superfamily/Ribonuclease H"/>
    <property type="match status" value="1"/>
</dbReference>
<dbReference type="GO" id="GO:0015074">
    <property type="term" value="P:DNA integration"/>
    <property type="evidence" value="ECO:0007669"/>
    <property type="project" value="InterPro"/>
</dbReference>
<dbReference type="EMBL" id="SMMG02000007">
    <property type="protein sequence ID" value="KAA3466385.1"/>
    <property type="molecule type" value="Genomic_DNA"/>
</dbReference>
<keyword evidence="2" id="KW-0378">Hydrolase</keyword>
<name>A0A5B6VB40_9ROSI</name>
<evidence type="ECO:0000259" key="1">
    <source>
        <dbReference type="PROSITE" id="PS50994"/>
    </source>
</evidence>
<dbReference type="OrthoDB" id="1623338at2759"/>
<dbReference type="AlphaFoldDB" id="A0A5B6VB40"/>
<dbReference type="PROSITE" id="PS50994">
    <property type="entry name" value="INTEGRASE"/>
    <property type="match status" value="1"/>
</dbReference>
<dbReference type="InterPro" id="IPR012337">
    <property type="entry name" value="RNaseH-like_sf"/>
</dbReference>
<dbReference type="InterPro" id="IPR001584">
    <property type="entry name" value="Integrase_cat-core"/>
</dbReference>
<dbReference type="PANTHER" id="PTHR35046">
    <property type="entry name" value="ZINC KNUCKLE (CCHC-TYPE) FAMILY PROTEIN"/>
    <property type="match status" value="1"/>
</dbReference>
<keyword evidence="2" id="KW-0645">Protease</keyword>
<dbReference type="SUPFAM" id="SSF53098">
    <property type="entry name" value="Ribonuclease H-like"/>
    <property type="match status" value="1"/>
</dbReference>
<dbReference type="PANTHER" id="PTHR35046:SF9">
    <property type="entry name" value="RNA-DIRECTED DNA POLYMERASE"/>
    <property type="match status" value="1"/>
</dbReference>
<protein>
    <submittedName>
        <fullName evidence="2">Gag protease polyprotein</fullName>
    </submittedName>
</protein>
<dbReference type="Proteomes" id="UP000325315">
    <property type="component" value="Unassembled WGS sequence"/>
</dbReference>
<accession>A0A5B6VB40</accession>